<protein>
    <submittedName>
        <fullName evidence="1">Uncharacterized protein</fullName>
    </submittedName>
</protein>
<evidence type="ECO:0000313" key="1">
    <source>
        <dbReference type="EMBL" id="CDM07369.1"/>
    </source>
</evidence>
<proteinExistence type="predicted"/>
<reference evidence="1 2" key="1">
    <citation type="submission" date="2013-12" db="EMBL/GenBank/DDBJ databases">
        <title>Improved hybrid genome assemblies of Bacteroides xylanisolvens SD CC 1b and Bacteroides xylanisolvens SD CC 2a using Illumina and 454 Sequencing.</title>
        <authorList>
            <person name="Ramaraj T."/>
            <person name="Sundararajan A."/>
            <person name="Mudge J."/>
            <person name="Schilkey F.D."/>
            <person name="Delvecchio V."/>
            <person name="Donlon M."/>
            <person name="Ziemer C."/>
        </authorList>
    </citation>
    <scope>NUCLEOTIDE SEQUENCE [LARGE SCALE GENOMIC DNA]</scope>
</reference>
<organism evidence="1 2">
    <name type="scientific">Bacteroides xylanisolvens SD CC 1b</name>
    <dbReference type="NCBI Taxonomy" id="702447"/>
    <lineage>
        <taxon>Bacteria</taxon>
        <taxon>Pseudomonadati</taxon>
        <taxon>Bacteroidota</taxon>
        <taxon>Bacteroidia</taxon>
        <taxon>Bacteroidales</taxon>
        <taxon>Bacteroidaceae</taxon>
        <taxon>Bacteroides</taxon>
    </lineage>
</organism>
<evidence type="ECO:0000313" key="2">
    <source>
        <dbReference type="Proteomes" id="UP000019380"/>
    </source>
</evidence>
<dbReference type="EMBL" id="CBXG010000054">
    <property type="protein sequence ID" value="CDM07369.1"/>
    <property type="molecule type" value="Genomic_DNA"/>
</dbReference>
<name>W6PCB8_9BACE</name>
<gene>
    <name evidence="1" type="ORF">BN890_49930</name>
</gene>
<comment type="caution">
    <text evidence="1">The sequence shown here is derived from an EMBL/GenBank/DDBJ whole genome shotgun (WGS) entry which is preliminary data.</text>
</comment>
<dbReference type="Proteomes" id="UP000019380">
    <property type="component" value="Unassembled WGS sequence"/>
</dbReference>
<sequence>MLHHYELTFISPEKDLVLLQIPCYLFMFNYLIHGYSGVL</sequence>
<dbReference type="AlphaFoldDB" id="W6PCB8"/>
<accession>W6PCB8</accession>